<dbReference type="GO" id="GO:0003968">
    <property type="term" value="F:RNA-directed RNA polymerase activity"/>
    <property type="evidence" value="ECO:0007669"/>
    <property type="project" value="UniProtKB-KW"/>
</dbReference>
<evidence type="ECO:0000256" key="2">
    <source>
        <dbReference type="ARBA" id="ARBA00022484"/>
    </source>
</evidence>
<name>A0A443QUF4_9ACAR</name>
<dbReference type="GO" id="GO:0003723">
    <property type="term" value="F:RNA binding"/>
    <property type="evidence" value="ECO:0007669"/>
    <property type="project" value="UniProtKB-KW"/>
</dbReference>
<accession>A0A443QUF4</accession>
<dbReference type="InterPro" id="IPR058752">
    <property type="entry name" value="RDRP_C_head"/>
</dbReference>
<feature type="domain" description="RDRP core" evidence="9">
    <location>
        <begin position="420"/>
        <end position="989"/>
    </location>
</feature>
<dbReference type="STRING" id="1965070.A0A443QUF4"/>
<evidence type="ECO:0000256" key="4">
    <source>
        <dbReference type="ARBA" id="ARBA00022695"/>
    </source>
</evidence>
<reference evidence="11 12" key="1">
    <citation type="journal article" date="2018" name="Gigascience">
        <title>Genomes of trombidid mites reveal novel predicted allergens and laterally-transferred genes associated with secondary metabolism.</title>
        <authorList>
            <person name="Dong X."/>
            <person name="Chaisiri K."/>
            <person name="Xia D."/>
            <person name="Armstrong S.D."/>
            <person name="Fang Y."/>
            <person name="Donnelly M.J."/>
            <person name="Kadowaki T."/>
            <person name="McGarry J.W."/>
            <person name="Darby A.C."/>
            <person name="Makepeace B.L."/>
        </authorList>
    </citation>
    <scope>NUCLEOTIDE SEQUENCE [LARGE SCALE GENOMIC DNA]</scope>
    <source>
        <strain evidence="11">UoL-WK</strain>
    </source>
</reference>
<sequence length="1379" mass="160398">MRLYFEVRLFAFNKNSHLEYREIVQKLIINKLHIERESITFTEEKGEQFFDIKSKICSFQGTIASEAKILEKDWLELITVYPSGSLLSINHRHYDYIHLFNAPLTSRDVNELYSISFGTILNLNSFVPHISFNLQNAQINKRLRRSVLDETEFDLKFNSLTSIFEHDMKQMLIKMHGFDLEHELVLKYSSIDSIIISKAAVKKVEEERPQHVIASPLAKISEEEIEEWLRRNNPTVNYSKSPILLRTTELPTGNVSSLIGKSNVIHLKMKLHKKRKAAIGYWHQIWTIICNVQRYSEVPIYFGKITVASKSLGDVSIPPPSNVPFSVAYAFECLNNHSFQLHDELYLTSDGSKSFIRRIENLAQENSYALTNALYDLFLVLDGCIPINSKFLLEERFIEHNSKPRIPNDNNTFYVRRCVITPSRLLLLPPNPYPNNRFMRNSEPDFVLRVNVKDDNMEMLTFSVCKPGAGKHQDTFLRNFFHEKLSSGITIGNRKYEFFGSSTSQFRDIGMVFYAKDSRGRTAHTLREAIGDLNHIRNPAKYLARIGLAFSNPIQYVSQIPPTSVEYEEDIKGGRHPETGEEYVFSDGIGKISVELAEYLTKEIAPNRKIPFSAFQIRYKGAKGMLAIDPELKGSLIVVRESMDKFESDLKSLEILKVSEPRFVYLNKQLITILEQLGINCSIFLSYEADWMKKIIGSHYCRAEAAYMIKRESPFNINFDRLQKSAIDILAEPLFLNMLRSNIHHAINMIRTKARIQVPEEFGRCMFGVLDETGALEEGQVFVQYSEIDNYRSRKVVTGEILVTKYPCLHPGDVRKFQAIDFPHLYHYCDVIVFPQHGDRPHPDEMAGSDLDGDEFAVIWHSDFIFPGENKKAMIYPSNKGKNLDRNVEVEDMLMFYCDFIQNDQVGIISNAHLAFADSLREGIFSETCINLAKQHAIALDYAKTGNNESISGINESILIRPKSYPDFMEKSDSKPTYRSKNALGKIYRLCCMFDETVHLDGILETQCSSNYKLLSYPGWEQYENDALAAHEEYCKKLIHLQKQYGIESEWALLNGSVKETQKYICDKNEKSHMREMLSVLLKNIFDELRVKFEEPFERQQVRYSRNLHHMRMAKASSWYIITQKMNKSNSLYYGLPWIVSDLLCDIADSKSKDNHVCNYCHVIPSKRKNTWRNFEELNSYFKFWFDNNLNNCADYIDSKKVISYDKLVGRFVRKVFKKRNIAGDLIENILQQMVDHYGSVKDEEEFDYIVELTALVTLFRYQRTGEIGELLRDNHREKRFETITICLSLKGHKFRQYIQNKQTQKEFFRKLKRTGIKDVTCHCKKRGRVSYLYVTASGTHQSLRALKMYLTRFDFYDEVIQTKFYYHDLIPVHSFQFN</sequence>
<dbReference type="PANTHER" id="PTHR23079:SF55">
    <property type="entry name" value="RNA-DIRECTED RNA POLYMERASE"/>
    <property type="match status" value="1"/>
</dbReference>
<evidence type="ECO:0000256" key="8">
    <source>
        <dbReference type="RuleBase" id="RU363098"/>
    </source>
</evidence>
<dbReference type="Proteomes" id="UP000285301">
    <property type="component" value="Unassembled WGS sequence"/>
</dbReference>
<keyword evidence="12" id="KW-1185">Reference proteome</keyword>
<dbReference type="Pfam" id="PF05183">
    <property type="entry name" value="RdRP"/>
    <property type="match status" value="1"/>
</dbReference>
<keyword evidence="6" id="KW-0943">RNA-mediated gene silencing</keyword>
<keyword evidence="5 8" id="KW-0694">RNA-binding</keyword>
<evidence type="ECO:0000259" key="10">
    <source>
        <dbReference type="Pfam" id="PF26253"/>
    </source>
</evidence>
<keyword evidence="4 8" id="KW-0548">Nucleotidyltransferase</keyword>
<feature type="domain" description="RDRP C-terminal head" evidence="10">
    <location>
        <begin position="1016"/>
        <end position="1155"/>
    </location>
</feature>
<dbReference type="Pfam" id="PF26253">
    <property type="entry name" value="RdRP_head"/>
    <property type="match status" value="1"/>
</dbReference>
<dbReference type="EC" id="2.7.7.48" evidence="8"/>
<evidence type="ECO:0000256" key="7">
    <source>
        <dbReference type="ARBA" id="ARBA00048744"/>
    </source>
</evidence>
<evidence type="ECO:0000313" key="11">
    <source>
        <dbReference type="EMBL" id="RWS06642.1"/>
    </source>
</evidence>
<evidence type="ECO:0000259" key="9">
    <source>
        <dbReference type="Pfam" id="PF05183"/>
    </source>
</evidence>
<keyword evidence="2 8" id="KW-0696">RNA-directed RNA polymerase</keyword>
<dbReference type="PANTHER" id="PTHR23079">
    <property type="entry name" value="RNA-DEPENDENT RNA POLYMERASE"/>
    <property type="match status" value="1"/>
</dbReference>
<evidence type="ECO:0000256" key="1">
    <source>
        <dbReference type="ARBA" id="ARBA00005762"/>
    </source>
</evidence>
<dbReference type="GO" id="GO:0030422">
    <property type="term" value="P:siRNA processing"/>
    <property type="evidence" value="ECO:0007669"/>
    <property type="project" value="TreeGrafter"/>
</dbReference>
<gene>
    <name evidence="11" type="ORF">B4U79_08820</name>
</gene>
<evidence type="ECO:0000313" key="12">
    <source>
        <dbReference type="Proteomes" id="UP000285301"/>
    </source>
</evidence>
<dbReference type="EMBL" id="NCKU01003975">
    <property type="protein sequence ID" value="RWS06642.1"/>
    <property type="molecule type" value="Genomic_DNA"/>
</dbReference>
<protein>
    <recommendedName>
        <fullName evidence="8">RNA-dependent RNA polymerase</fullName>
        <ecNumber evidence="8">2.7.7.48</ecNumber>
    </recommendedName>
</protein>
<comment type="caution">
    <text evidence="11">The sequence shown here is derived from an EMBL/GenBank/DDBJ whole genome shotgun (WGS) entry which is preliminary data.</text>
</comment>
<dbReference type="GO" id="GO:0031380">
    <property type="term" value="C:nuclear RNA-directed RNA polymerase complex"/>
    <property type="evidence" value="ECO:0007669"/>
    <property type="project" value="TreeGrafter"/>
</dbReference>
<evidence type="ECO:0000256" key="3">
    <source>
        <dbReference type="ARBA" id="ARBA00022679"/>
    </source>
</evidence>
<evidence type="ECO:0000256" key="5">
    <source>
        <dbReference type="ARBA" id="ARBA00022884"/>
    </source>
</evidence>
<comment type="similarity">
    <text evidence="1 8">Belongs to the RdRP family.</text>
</comment>
<dbReference type="OrthoDB" id="6513042at2759"/>
<evidence type="ECO:0000256" key="6">
    <source>
        <dbReference type="ARBA" id="ARBA00023158"/>
    </source>
</evidence>
<proteinExistence type="inferred from homology"/>
<comment type="catalytic activity">
    <reaction evidence="7 8">
        <text>RNA(n) + a ribonucleoside 5'-triphosphate = RNA(n+1) + diphosphate</text>
        <dbReference type="Rhea" id="RHEA:21248"/>
        <dbReference type="Rhea" id="RHEA-COMP:14527"/>
        <dbReference type="Rhea" id="RHEA-COMP:17342"/>
        <dbReference type="ChEBI" id="CHEBI:33019"/>
        <dbReference type="ChEBI" id="CHEBI:61557"/>
        <dbReference type="ChEBI" id="CHEBI:140395"/>
        <dbReference type="EC" id="2.7.7.48"/>
    </reaction>
</comment>
<dbReference type="InterPro" id="IPR057596">
    <property type="entry name" value="RDRP_core"/>
</dbReference>
<organism evidence="11 12">
    <name type="scientific">Dinothrombium tinctorium</name>
    <dbReference type="NCBI Taxonomy" id="1965070"/>
    <lineage>
        <taxon>Eukaryota</taxon>
        <taxon>Metazoa</taxon>
        <taxon>Ecdysozoa</taxon>
        <taxon>Arthropoda</taxon>
        <taxon>Chelicerata</taxon>
        <taxon>Arachnida</taxon>
        <taxon>Acari</taxon>
        <taxon>Acariformes</taxon>
        <taxon>Trombidiformes</taxon>
        <taxon>Prostigmata</taxon>
        <taxon>Anystina</taxon>
        <taxon>Parasitengona</taxon>
        <taxon>Trombidioidea</taxon>
        <taxon>Trombidiidae</taxon>
        <taxon>Dinothrombium</taxon>
    </lineage>
</organism>
<dbReference type="InterPro" id="IPR007855">
    <property type="entry name" value="RDRP"/>
</dbReference>
<keyword evidence="3 8" id="KW-0808">Transferase</keyword>